<evidence type="ECO:0000256" key="2">
    <source>
        <dbReference type="SAM" id="Phobius"/>
    </source>
</evidence>
<sequence>MTSSIQLAHFHFHCSMPRPPNRRRSRTRTRRRTSFSFSSNPSSPSDPPSNSISNSNSIAVVIDLDHLSLSSSNSHLRRLISTADDALSDLRTLVSLDHNRRLVLSCRRSTLRFLANSVAVSFVAVLGFRALFWLLSRLRSSVYRGGAGHVVVRRDRSLGGKEVVVARRAESLKALSSPLSSAKDGVLGGSATERVSLRKKRLPKWWPSLEQNEDSFSLSMVDNQEYQRDADRLIRAITDNRMSGKDIVADDIIQIAKFIAITDMPKKFPVCVSSYVEYAGHQESPSHSSFVQIDGEDIRQFIAGLAENIMLENTRAARIVTAAVAARTRSLFLQAWALEMQGKHAEAMLELSKICLILRIFPPEESSPEMEMVARGLAKNLKLEQREFLMDKLVGFCDEQSRKIAAEALGLMSSPTYIGDQQ</sequence>
<comment type="caution">
    <text evidence="3">The sequence shown here is derived from an EMBL/GenBank/DDBJ whole genome shotgun (WGS) entry which is preliminary data.</text>
</comment>
<proteinExistence type="predicted"/>
<keyword evidence="2" id="KW-1133">Transmembrane helix</keyword>
<dbReference type="PANTHER" id="PTHR35830:SF1">
    <property type="entry name" value="OS05G0299200 PROTEIN"/>
    <property type="match status" value="1"/>
</dbReference>
<feature type="compositionally biased region" description="Basic residues" evidence="1">
    <location>
        <begin position="20"/>
        <end position="33"/>
    </location>
</feature>
<feature type="region of interest" description="Disordered" evidence="1">
    <location>
        <begin position="12"/>
        <end position="52"/>
    </location>
</feature>
<name>A0AA88J6W8_FICCA</name>
<dbReference type="EMBL" id="BTGU01000151">
    <property type="protein sequence ID" value="GMN63517.1"/>
    <property type="molecule type" value="Genomic_DNA"/>
</dbReference>
<feature type="transmembrane region" description="Helical" evidence="2">
    <location>
        <begin position="113"/>
        <end position="135"/>
    </location>
</feature>
<keyword evidence="4" id="KW-1185">Reference proteome</keyword>
<keyword evidence="2" id="KW-0472">Membrane</keyword>
<dbReference type="AlphaFoldDB" id="A0AA88J6W8"/>
<reference evidence="3" key="1">
    <citation type="submission" date="2023-07" db="EMBL/GenBank/DDBJ databases">
        <title>draft genome sequence of fig (Ficus carica).</title>
        <authorList>
            <person name="Takahashi T."/>
            <person name="Nishimura K."/>
        </authorList>
    </citation>
    <scope>NUCLEOTIDE SEQUENCE</scope>
</reference>
<organism evidence="3 4">
    <name type="scientific">Ficus carica</name>
    <name type="common">Common fig</name>
    <dbReference type="NCBI Taxonomy" id="3494"/>
    <lineage>
        <taxon>Eukaryota</taxon>
        <taxon>Viridiplantae</taxon>
        <taxon>Streptophyta</taxon>
        <taxon>Embryophyta</taxon>
        <taxon>Tracheophyta</taxon>
        <taxon>Spermatophyta</taxon>
        <taxon>Magnoliopsida</taxon>
        <taxon>eudicotyledons</taxon>
        <taxon>Gunneridae</taxon>
        <taxon>Pentapetalae</taxon>
        <taxon>rosids</taxon>
        <taxon>fabids</taxon>
        <taxon>Rosales</taxon>
        <taxon>Moraceae</taxon>
        <taxon>Ficeae</taxon>
        <taxon>Ficus</taxon>
    </lineage>
</organism>
<evidence type="ECO:0000313" key="4">
    <source>
        <dbReference type="Proteomes" id="UP001187192"/>
    </source>
</evidence>
<gene>
    <name evidence="3" type="ORF">TIFTF001_032582</name>
</gene>
<feature type="compositionally biased region" description="Low complexity" evidence="1">
    <location>
        <begin position="34"/>
        <end position="52"/>
    </location>
</feature>
<accession>A0AA88J6W8</accession>
<dbReference type="PANTHER" id="PTHR35830">
    <property type="entry name" value="OS05G0299200 PROTEIN"/>
    <property type="match status" value="1"/>
</dbReference>
<evidence type="ECO:0000256" key="1">
    <source>
        <dbReference type="SAM" id="MobiDB-lite"/>
    </source>
</evidence>
<evidence type="ECO:0000313" key="3">
    <source>
        <dbReference type="EMBL" id="GMN63517.1"/>
    </source>
</evidence>
<keyword evidence="2" id="KW-0812">Transmembrane</keyword>
<protein>
    <submittedName>
        <fullName evidence="3">Uncharacterized protein</fullName>
    </submittedName>
</protein>
<dbReference type="Proteomes" id="UP001187192">
    <property type="component" value="Unassembled WGS sequence"/>
</dbReference>